<keyword evidence="3 7" id="KW-1003">Cell membrane</keyword>
<evidence type="ECO:0000256" key="1">
    <source>
        <dbReference type="ARBA" id="ARBA00004651"/>
    </source>
</evidence>
<reference evidence="9" key="1">
    <citation type="submission" date="2020-10" db="EMBL/GenBank/DDBJ databases">
        <authorList>
            <person name="Gilroy R."/>
        </authorList>
    </citation>
    <scope>NUCLEOTIDE SEQUENCE</scope>
    <source>
        <strain evidence="9">ChiSjej4B22-8349</strain>
    </source>
</reference>
<keyword evidence="7" id="KW-0808">Transferase</keyword>
<evidence type="ECO:0000313" key="10">
    <source>
        <dbReference type="Proteomes" id="UP000824130"/>
    </source>
</evidence>
<reference evidence="9" key="2">
    <citation type="journal article" date="2021" name="PeerJ">
        <title>Extensive microbial diversity within the chicken gut microbiome revealed by metagenomics and culture.</title>
        <authorList>
            <person name="Gilroy R."/>
            <person name="Ravi A."/>
            <person name="Getino M."/>
            <person name="Pursley I."/>
            <person name="Horton D.L."/>
            <person name="Alikhan N.F."/>
            <person name="Baker D."/>
            <person name="Gharbi K."/>
            <person name="Hall N."/>
            <person name="Watson M."/>
            <person name="Adriaenssens E.M."/>
            <person name="Foster-Nyarko E."/>
            <person name="Jarju S."/>
            <person name="Secka A."/>
            <person name="Antonio M."/>
            <person name="Oren A."/>
            <person name="Chaudhuri R.R."/>
            <person name="La Ragione R."/>
            <person name="Hildebrand F."/>
            <person name="Pallen M.J."/>
        </authorList>
    </citation>
    <scope>NUCLEOTIDE SEQUENCE</scope>
    <source>
        <strain evidence="9">ChiSjej4B22-8349</strain>
    </source>
</reference>
<feature type="transmembrane region" description="Helical" evidence="8">
    <location>
        <begin position="117"/>
        <end position="134"/>
    </location>
</feature>
<evidence type="ECO:0000256" key="8">
    <source>
        <dbReference type="SAM" id="Phobius"/>
    </source>
</evidence>
<evidence type="ECO:0000256" key="2">
    <source>
        <dbReference type="ARBA" id="ARBA00010323"/>
    </source>
</evidence>
<dbReference type="Pfam" id="PF03062">
    <property type="entry name" value="MBOAT"/>
    <property type="match status" value="1"/>
</dbReference>
<evidence type="ECO:0000256" key="6">
    <source>
        <dbReference type="ARBA" id="ARBA00023136"/>
    </source>
</evidence>
<comment type="similarity">
    <text evidence="2 7">Belongs to the membrane-bound acyltransferase family.</text>
</comment>
<dbReference type="GO" id="GO:0005886">
    <property type="term" value="C:plasma membrane"/>
    <property type="evidence" value="ECO:0007669"/>
    <property type="project" value="UniProtKB-SubCell"/>
</dbReference>
<comment type="subcellular location">
    <subcellularLocation>
        <location evidence="1">Cell membrane</location>
        <topology evidence="1">Multi-pass membrane protein</topology>
    </subcellularLocation>
</comment>
<feature type="transmembrane region" description="Helical" evidence="8">
    <location>
        <begin position="425"/>
        <end position="444"/>
    </location>
</feature>
<evidence type="ECO:0000313" key="9">
    <source>
        <dbReference type="EMBL" id="HIU96654.1"/>
    </source>
</evidence>
<gene>
    <name evidence="9" type="ORF">IAD25_08135</name>
</gene>
<dbReference type="EMBL" id="DVOB01000172">
    <property type="protein sequence ID" value="HIU96654.1"/>
    <property type="molecule type" value="Genomic_DNA"/>
</dbReference>
<protein>
    <submittedName>
        <fullName evidence="9">MBOAT family protein</fullName>
    </submittedName>
</protein>
<comment type="caution">
    <text evidence="9">The sequence shown here is derived from an EMBL/GenBank/DDBJ whole genome shotgun (WGS) entry which is preliminary data.</text>
</comment>
<dbReference type="AlphaFoldDB" id="A0A9D1SVF1"/>
<organism evidence="9 10">
    <name type="scientific">Candidatus Allocopromorpha excrementipullorum</name>
    <dbReference type="NCBI Taxonomy" id="2840743"/>
    <lineage>
        <taxon>Bacteria</taxon>
        <taxon>Bacillati</taxon>
        <taxon>Bacillota</taxon>
        <taxon>Clostridia</taxon>
        <taxon>Eubacteriales</taxon>
        <taxon>Eubacteriaceae</taxon>
        <taxon>Eubacteriaceae incertae sedis</taxon>
        <taxon>Candidatus Allocopromorpha</taxon>
    </lineage>
</organism>
<keyword evidence="6 7" id="KW-0472">Membrane</keyword>
<dbReference type="PIRSF" id="PIRSF016636">
    <property type="entry name" value="AlgI_DltB"/>
    <property type="match status" value="1"/>
</dbReference>
<feature type="transmembrane region" description="Helical" evidence="8">
    <location>
        <begin position="388"/>
        <end position="405"/>
    </location>
</feature>
<dbReference type="InterPro" id="IPR028362">
    <property type="entry name" value="AlgI"/>
</dbReference>
<evidence type="ECO:0000256" key="4">
    <source>
        <dbReference type="ARBA" id="ARBA00022692"/>
    </source>
</evidence>
<dbReference type="Proteomes" id="UP000824130">
    <property type="component" value="Unassembled WGS sequence"/>
</dbReference>
<sequence>MNYATISFLCFLLMTGIVYFIVPKKLQWLVLLIASLLFYILSCGIMAMFLPAAAAVVYAAGLLLSREDDRLTLRLKEAADMTAMTAAGNEDDVPIRSDNKAAKKALKKQTERKKKKIVAVSVALLILMILSTKYCNFFGSAANSAAGLLGFGKLLPTFHIIMPLGISYYTLMGISYITDVYRKSIPAERNPLRLLLFLCYFPHITEGPFERYGQLGPQLKEAHSISYDRIKSGGIRLLWGIFKKLVIADRAGLIVSTIFSHHSDYSGGALAIAAILYTLQIYAEFSGCMDIVCGTSQMLGINMPENFRQPFFSRSISEFWRRWHITLGQWLKDYIFYPVSLSRHFRAINEKARKHISSRHLLTLIPSAYALFFVWFCNGLWHGAGIKFIIYGLYYYVLMMLGQALKPLSDKCLSSLGVSRDSKPYHIFEVLRTCAAVCFGMIIFRSESLSQAASIFSRLFLHPGLSRTVGELSAIKGIDGWDYMILFLSVLLLLAVSMAKERGIELRSSLSRKSLPIRWTAYMLLIFSIVILGAYGGDFVNTTFIYGEF</sequence>
<keyword evidence="4 8" id="KW-0812">Transmembrane</keyword>
<proteinExistence type="inferred from homology"/>
<dbReference type="PANTHER" id="PTHR13285">
    <property type="entry name" value="ACYLTRANSFERASE"/>
    <property type="match status" value="1"/>
</dbReference>
<feature type="transmembrane region" description="Helical" evidence="8">
    <location>
        <begin position="361"/>
        <end position="382"/>
    </location>
</feature>
<dbReference type="PANTHER" id="PTHR13285:SF18">
    <property type="entry name" value="PROTEIN-CYSTEINE N-PALMITOYLTRANSFERASE RASP"/>
    <property type="match status" value="1"/>
</dbReference>
<keyword evidence="5 8" id="KW-1133">Transmembrane helix</keyword>
<dbReference type="InterPro" id="IPR051085">
    <property type="entry name" value="MB_O-acyltransferase"/>
</dbReference>
<evidence type="ECO:0000256" key="5">
    <source>
        <dbReference type="ARBA" id="ARBA00022989"/>
    </source>
</evidence>
<accession>A0A9D1SVF1</accession>
<evidence type="ECO:0000256" key="3">
    <source>
        <dbReference type="ARBA" id="ARBA00022475"/>
    </source>
</evidence>
<feature type="transmembrane region" description="Helical" evidence="8">
    <location>
        <begin position="36"/>
        <end position="64"/>
    </location>
</feature>
<evidence type="ECO:0000256" key="7">
    <source>
        <dbReference type="PIRNR" id="PIRNR016636"/>
    </source>
</evidence>
<feature type="transmembrane region" description="Helical" evidence="8">
    <location>
        <begin position="481"/>
        <end position="499"/>
    </location>
</feature>
<feature type="transmembrane region" description="Helical" evidence="8">
    <location>
        <begin position="154"/>
        <end position="177"/>
    </location>
</feature>
<dbReference type="GO" id="GO:0016746">
    <property type="term" value="F:acyltransferase activity"/>
    <property type="evidence" value="ECO:0007669"/>
    <property type="project" value="UniProtKB-KW"/>
</dbReference>
<keyword evidence="7" id="KW-0012">Acyltransferase</keyword>
<dbReference type="InterPro" id="IPR004299">
    <property type="entry name" value="MBOAT_fam"/>
</dbReference>
<name>A0A9D1SVF1_9FIRM</name>
<dbReference type="PIRSF" id="PIRSF500217">
    <property type="entry name" value="AlgI"/>
    <property type="match status" value="1"/>
</dbReference>
<dbReference type="GO" id="GO:0042121">
    <property type="term" value="P:alginic acid biosynthetic process"/>
    <property type="evidence" value="ECO:0007669"/>
    <property type="project" value="InterPro"/>
</dbReference>
<feature type="transmembrane region" description="Helical" evidence="8">
    <location>
        <begin position="519"/>
        <end position="537"/>
    </location>
</feature>
<dbReference type="InterPro" id="IPR024194">
    <property type="entry name" value="Ac/AlaTfrase_AlgI/DltB"/>
</dbReference>